<feature type="compositionally biased region" description="Polar residues" evidence="18">
    <location>
        <begin position="1386"/>
        <end position="1395"/>
    </location>
</feature>
<evidence type="ECO:0000259" key="22">
    <source>
        <dbReference type="PROSITE" id="PS50228"/>
    </source>
</evidence>
<dbReference type="InterPro" id="IPR000832">
    <property type="entry name" value="GPCR_2_secretin-like"/>
</dbReference>
<dbReference type="GO" id="GO:0030246">
    <property type="term" value="F:carbohydrate binding"/>
    <property type="evidence" value="ECO:0007669"/>
    <property type="project" value="InterPro"/>
</dbReference>
<dbReference type="InterPro" id="IPR046338">
    <property type="entry name" value="GAIN_dom_sf"/>
</dbReference>
<feature type="transmembrane region" description="Helical" evidence="19">
    <location>
        <begin position="836"/>
        <end position="863"/>
    </location>
</feature>
<organism evidence="25 26">
    <name type="scientific">Fundulus heteroclitus</name>
    <name type="common">Killifish</name>
    <name type="synonym">Mummichog</name>
    <dbReference type="NCBI Taxonomy" id="8078"/>
    <lineage>
        <taxon>Eukaryota</taxon>
        <taxon>Metazoa</taxon>
        <taxon>Chordata</taxon>
        <taxon>Craniata</taxon>
        <taxon>Vertebrata</taxon>
        <taxon>Euteleostomi</taxon>
        <taxon>Actinopterygii</taxon>
        <taxon>Neopterygii</taxon>
        <taxon>Teleostei</taxon>
        <taxon>Neoteleostei</taxon>
        <taxon>Acanthomorphata</taxon>
        <taxon>Ovalentaria</taxon>
        <taxon>Atherinomorphae</taxon>
        <taxon>Cyprinodontiformes</taxon>
        <taxon>Fundulidae</taxon>
        <taxon>Fundulus</taxon>
    </lineage>
</organism>
<evidence type="ECO:0000256" key="9">
    <source>
        <dbReference type="ARBA" id="ARBA00023018"/>
    </source>
</evidence>
<feature type="transmembrane region" description="Helical" evidence="19">
    <location>
        <begin position="1068"/>
        <end position="1091"/>
    </location>
</feature>
<dbReference type="PROSITE" id="PS00650">
    <property type="entry name" value="G_PROTEIN_RECEP_F2_2"/>
    <property type="match status" value="1"/>
</dbReference>
<dbReference type="Pfam" id="PF02191">
    <property type="entry name" value="OLF"/>
    <property type="match status" value="1"/>
</dbReference>
<feature type="transmembrane region" description="Helical" evidence="19">
    <location>
        <begin position="875"/>
        <end position="892"/>
    </location>
</feature>
<dbReference type="InterPro" id="IPR003334">
    <property type="entry name" value="GPCR_2_latrophilin_rcpt_C"/>
</dbReference>
<keyword evidence="14" id="KW-0325">Glycoprotein</keyword>
<dbReference type="Gene3D" id="1.25.40.610">
    <property type="match status" value="1"/>
</dbReference>
<dbReference type="InterPro" id="IPR000203">
    <property type="entry name" value="GPS"/>
</dbReference>
<dbReference type="InterPro" id="IPR032471">
    <property type="entry name" value="AGRL2-4_GAIN_subdom_A"/>
</dbReference>
<feature type="transmembrane region" description="Helical" evidence="19">
    <location>
        <begin position="943"/>
        <end position="960"/>
    </location>
</feature>
<evidence type="ECO:0000256" key="14">
    <source>
        <dbReference type="ARBA" id="ARBA00023180"/>
    </source>
</evidence>
<dbReference type="InterPro" id="IPR036445">
    <property type="entry name" value="GPCR_2_extracell_dom_sf"/>
</dbReference>
<dbReference type="STRING" id="8078.ENSFHEP00000013664"/>
<dbReference type="PANTHER" id="PTHR12011">
    <property type="entry name" value="ADHESION G-PROTEIN COUPLED RECEPTOR"/>
    <property type="match status" value="1"/>
</dbReference>
<dbReference type="GO" id="GO:0016524">
    <property type="term" value="F:latrotoxin receptor activity"/>
    <property type="evidence" value="ECO:0007669"/>
    <property type="project" value="TreeGrafter"/>
</dbReference>
<evidence type="ECO:0000256" key="1">
    <source>
        <dbReference type="ARBA" id="ARBA00004651"/>
    </source>
</evidence>
<evidence type="ECO:0000259" key="20">
    <source>
        <dbReference type="PROSITE" id="PS50221"/>
    </source>
</evidence>
<dbReference type="PROSITE" id="PS50261">
    <property type="entry name" value="G_PROTEIN_RECEP_F2_4"/>
    <property type="match status" value="1"/>
</dbReference>
<comment type="similarity">
    <text evidence="2">Belongs to the G-protein coupled receptor 2 family. Adhesion G-protein coupled receptor (ADGR) subfamily.</text>
</comment>
<dbReference type="Gene3D" id="2.60.120.740">
    <property type="match status" value="1"/>
</dbReference>
<evidence type="ECO:0000256" key="7">
    <source>
        <dbReference type="ARBA" id="ARBA00022737"/>
    </source>
</evidence>
<dbReference type="InterPro" id="IPR003924">
    <property type="entry name" value="GPCR_2_latrophilin"/>
</dbReference>
<evidence type="ECO:0000313" key="26">
    <source>
        <dbReference type="Proteomes" id="UP000265000"/>
    </source>
</evidence>
<dbReference type="InterPro" id="IPR000922">
    <property type="entry name" value="Lectin_gal-bd_dom"/>
</dbReference>
<keyword evidence="10" id="KW-0297">G-protein coupled receptor</keyword>
<evidence type="ECO:0000256" key="2">
    <source>
        <dbReference type="ARBA" id="ARBA00007343"/>
    </source>
</evidence>
<dbReference type="InterPro" id="IPR017981">
    <property type="entry name" value="GPCR_2-like_7TM"/>
</dbReference>
<feature type="domain" description="Olfactomedin-like" evidence="24">
    <location>
        <begin position="143"/>
        <end position="402"/>
    </location>
</feature>
<dbReference type="Pfam" id="PF01825">
    <property type="entry name" value="GPS"/>
    <property type="match status" value="1"/>
</dbReference>
<keyword evidence="6" id="KW-0732">Signal</keyword>
<evidence type="ECO:0000256" key="12">
    <source>
        <dbReference type="ARBA" id="ARBA00023157"/>
    </source>
</evidence>
<keyword evidence="7" id="KW-0677">Repeat</keyword>
<feature type="transmembrane region" description="Helical" evidence="19">
    <location>
        <begin position="904"/>
        <end position="931"/>
    </location>
</feature>
<dbReference type="CDD" id="cd22844">
    <property type="entry name" value="Gal_Rha_Lectin_LPHN1"/>
    <property type="match status" value="1"/>
</dbReference>
<reference evidence="25" key="2">
    <citation type="submission" date="2025-09" db="UniProtKB">
        <authorList>
            <consortium name="Ensembl"/>
        </authorList>
    </citation>
    <scope>IDENTIFICATION</scope>
</reference>
<dbReference type="FunFam" id="1.25.40.610:FF:000001">
    <property type="entry name" value="Adhesion G protein-coupled receptor L2"/>
    <property type="match status" value="1"/>
</dbReference>
<evidence type="ECO:0000256" key="15">
    <source>
        <dbReference type="ARBA" id="ARBA00023224"/>
    </source>
</evidence>
<feature type="compositionally biased region" description="Low complexity" evidence="18">
    <location>
        <begin position="407"/>
        <end position="416"/>
    </location>
</feature>
<dbReference type="GO" id="GO:0007166">
    <property type="term" value="P:cell surface receptor signaling pathway"/>
    <property type="evidence" value="ECO:0007669"/>
    <property type="project" value="InterPro"/>
</dbReference>
<feature type="domain" description="GAIN-B" evidence="20">
    <location>
        <begin position="663"/>
        <end position="832"/>
    </location>
</feature>
<dbReference type="SMART" id="SM00008">
    <property type="entry name" value="HormR"/>
    <property type="match status" value="1"/>
</dbReference>
<dbReference type="GO" id="GO:0007189">
    <property type="term" value="P:adenylate cyclase-activating G protein-coupled receptor signaling pathway"/>
    <property type="evidence" value="ECO:0007669"/>
    <property type="project" value="TreeGrafter"/>
</dbReference>
<comment type="subcellular location">
    <subcellularLocation>
        <location evidence="1">Cell membrane</location>
        <topology evidence="1">Multi-pass membrane protein</topology>
    </subcellularLocation>
    <subcellularLocation>
        <location evidence="16">Synaptic cell membrane</location>
    </subcellularLocation>
</comment>
<keyword evidence="12 17" id="KW-1015">Disulfide bond</keyword>
<evidence type="ECO:0000256" key="19">
    <source>
        <dbReference type="SAM" id="Phobius"/>
    </source>
</evidence>
<dbReference type="Gene3D" id="4.10.1240.10">
    <property type="entry name" value="GPCR, family 2, extracellular hormone receptor domain"/>
    <property type="match status" value="1"/>
</dbReference>
<dbReference type="PANTHER" id="PTHR12011:SF62">
    <property type="entry name" value="ADHESION G PROTEIN-COUPLED RECEPTOR L1"/>
    <property type="match status" value="1"/>
</dbReference>
<keyword evidence="4" id="KW-0597">Phosphoprotein</keyword>
<evidence type="ECO:0000259" key="21">
    <source>
        <dbReference type="PROSITE" id="PS50227"/>
    </source>
</evidence>
<keyword evidence="5 19" id="KW-0812">Transmembrane</keyword>
<dbReference type="PRINTS" id="PR00249">
    <property type="entry name" value="GPCRSECRETIN"/>
</dbReference>
<evidence type="ECO:0000256" key="13">
    <source>
        <dbReference type="ARBA" id="ARBA00023170"/>
    </source>
</evidence>
<dbReference type="Pfam" id="PF02354">
    <property type="entry name" value="Latrophilin"/>
    <property type="match status" value="2"/>
</dbReference>
<dbReference type="Pfam" id="PF00002">
    <property type="entry name" value="7tm_2"/>
    <property type="match status" value="1"/>
</dbReference>
<dbReference type="Gene3D" id="2.60.220.50">
    <property type="match status" value="1"/>
</dbReference>
<dbReference type="SMART" id="SM00284">
    <property type="entry name" value="OLF"/>
    <property type="match status" value="1"/>
</dbReference>
<dbReference type="GO" id="GO:0042734">
    <property type="term" value="C:presynaptic membrane"/>
    <property type="evidence" value="ECO:0007669"/>
    <property type="project" value="TreeGrafter"/>
</dbReference>
<dbReference type="PROSITE" id="PS51132">
    <property type="entry name" value="OLF"/>
    <property type="match status" value="1"/>
</dbReference>
<dbReference type="SMART" id="SM00303">
    <property type="entry name" value="GPS"/>
    <property type="match status" value="1"/>
</dbReference>
<feature type="domain" description="SUEL-type lectin" evidence="22">
    <location>
        <begin position="49"/>
        <end position="138"/>
    </location>
</feature>
<evidence type="ECO:0000256" key="3">
    <source>
        <dbReference type="ARBA" id="ARBA00022475"/>
    </source>
</evidence>
<sequence length="1420" mass="159271">MLLKLHTSLPSITWLSIVKWTKCCFSSLKTQISLSRSMMPFGLMRRELACEGYPIELRCPGSDVIMIETANYGRTDDKICDADPFQMENVQCYLPDAFKIMSQRCNNRTQCVVVAGSDVFPDPCPGTYKYLEIQYECVPYIFVCPGTLLRVQVPSSQQEAEHQAGAWCKDPLQSGDRLYVMPWTPYRTDMLYEYASWEDFKQNRATTTYKLPNRVDGTGFVVYDGAVFYNKERTRNIVKYDLRTRIKSGEAIVTNANYHDTSPYRWGGKSDIDLAVDENGLWVIYATESNNGQLVVSQVNPYTLRFEGTWQTSFDKRMASNAFMACGVLYAVRSVYQDDDSEAGGDLVMYAYNTNRAQEEPVNIAFPNPYQYISSVDYNPRDNQLYVWNNYNVLRYPLEFGPPDPTIGPLTTTQVTPTPPARPFTSSASPSTVRPLAPTSRPNGSSNKHPDLRPITATVPVTRRPPPPPLGPERHFCETKLIRGIQWPTTQRGETVDRPCPKGSLGIASFQCLADQVIWNPRGPDLSNCTSPWVNQVAQKIKSGENAPNIASELVNHTRGRIQAGDISSTVRLIEQLLDILDAQLQALKPRNKESAGRNYNKMTCFCFCMLQAVVQTVDNLLRPEALDSWQDMNSTEQAHTATMLLDVLEKGAFLLANNMYGNHLEVHVVNTEMDLQDLSFPQNYASDSTIQLSASTIKQYSRNGQVKVVFILYKNLGSFLSTENATVKIEMEGPSYERKRLAVNSHVIAASINKESSRVFLTQPVVFTLKHLQNKNYYTPNCSFWNYSERSMTGQWSSQGCRLLDTNGTHTTCSCSHLTNFAVLMAHHEGRMHELILFVITWVGIVISLVCLAICISTFCFLRGLQTDRNTIHKNLCINLFIAELLFLIGIDKTEYHIVCPIFAGLLHFFFLAAFSWMCLEGVQLYLMLVEVFESEYSRKKYYYLCGYCFPALVVGISAAIDYRSYGTKKACWLRVDNYFIWSFIGPDSFILGILTMQRERSCSGFLNLIFLMITLHKMIRNSSALKPDSSRLDNIKSWALGAIALLFLLGLTWAFGLLFINENTVIMAYLFTTFNAFQGMFIFIFHCALQKKVHKEYSKCLRHSYCCSRSSTSSSHGSLKNSGLRANNRYYSGSQSRIRRMWNDTVRKQTESSFMAGDINSTPTLNRATMGNHLLTNPVLQTRSGTSPYNTLLAESFTPPSPGVFNSTGELSTLSKPRDPCGMETLPLNGNFNNSYSMRSGPSGGGARRNLTDAAAFEKMIISELVHNNLRGGVVGGPAGGGTDDVELLYKALEEPLLLQRAQSVLYQSDPEESESYTADLTESLDSPAHDSLYTSITNLRDSPYPDSSPEPLEVVPRSAQPPEELYYSSGRPALGSRGAPMQTFYQAPSQRPSGEGHQAQEPGHTEGDGQMQLVTSL</sequence>
<feature type="disulfide bond" evidence="17">
    <location>
        <begin position="144"/>
        <end position="326"/>
    </location>
</feature>
<evidence type="ECO:0000256" key="6">
    <source>
        <dbReference type="ARBA" id="ARBA00022729"/>
    </source>
</evidence>
<evidence type="ECO:0000256" key="4">
    <source>
        <dbReference type="ARBA" id="ARBA00022553"/>
    </source>
</evidence>
<dbReference type="InterPro" id="IPR003112">
    <property type="entry name" value="Olfac-like_dom"/>
</dbReference>
<keyword evidence="8 19" id="KW-1133">Transmembrane helix</keyword>
<dbReference type="Gene3D" id="1.20.1070.10">
    <property type="entry name" value="Rhodopsin 7-helix transmembrane proteins"/>
    <property type="match status" value="1"/>
</dbReference>
<evidence type="ECO:0000256" key="8">
    <source>
        <dbReference type="ARBA" id="ARBA00022989"/>
    </source>
</evidence>
<dbReference type="InterPro" id="IPR043159">
    <property type="entry name" value="Lectin_gal-bd_sf"/>
</dbReference>
<dbReference type="Ensembl" id="ENSFHET00000032480.1">
    <property type="protein sequence ID" value="ENSFHEP00000013664.1"/>
    <property type="gene ID" value="ENSFHEG00000015251.1"/>
</dbReference>
<dbReference type="InterPro" id="IPR001879">
    <property type="entry name" value="GPCR_2_extracellular_dom"/>
</dbReference>
<dbReference type="PRINTS" id="PR01444">
    <property type="entry name" value="LATROPHILIN"/>
</dbReference>
<feature type="region of interest" description="Disordered" evidence="18">
    <location>
        <begin position="405"/>
        <end position="474"/>
    </location>
</feature>
<dbReference type="Pfam" id="PF02140">
    <property type="entry name" value="SUEL_Lectin"/>
    <property type="match status" value="1"/>
</dbReference>
<feature type="compositionally biased region" description="Polar residues" evidence="18">
    <location>
        <begin position="1318"/>
        <end position="1327"/>
    </location>
</feature>
<evidence type="ECO:0000256" key="10">
    <source>
        <dbReference type="ARBA" id="ARBA00023040"/>
    </source>
</evidence>
<name>A0A3Q2PLF7_FUNHE</name>
<dbReference type="Pfam" id="PF16489">
    <property type="entry name" value="GAIN"/>
    <property type="match status" value="1"/>
</dbReference>
<dbReference type="FunFam" id="2.60.120.740:FF:000001">
    <property type="entry name" value="Adhesion G protein-coupled receptor L2"/>
    <property type="match status" value="1"/>
</dbReference>
<dbReference type="PROSITE" id="PS50228">
    <property type="entry name" value="SUEL_LECTIN"/>
    <property type="match status" value="1"/>
</dbReference>
<dbReference type="InterPro" id="IPR017983">
    <property type="entry name" value="GPCR_2_secretin-like_CS"/>
</dbReference>
<dbReference type="GO" id="GO:0004930">
    <property type="term" value="F:G protein-coupled receptor activity"/>
    <property type="evidence" value="ECO:0007669"/>
    <property type="project" value="UniProtKB-KW"/>
</dbReference>
<proteinExistence type="inferred from homology"/>
<feature type="region of interest" description="Disordered" evidence="18">
    <location>
        <begin position="1311"/>
        <end position="1420"/>
    </location>
</feature>
<evidence type="ECO:0000256" key="16">
    <source>
        <dbReference type="ARBA" id="ARBA00034109"/>
    </source>
</evidence>
<keyword evidence="3" id="KW-1003">Cell membrane</keyword>
<keyword evidence="15" id="KW-0807">Transducer</keyword>
<feature type="transmembrane region" description="Helical" evidence="19">
    <location>
        <begin position="1040"/>
        <end position="1062"/>
    </location>
</feature>
<evidence type="ECO:0000256" key="17">
    <source>
        <dbReference type="PROSITE-ProRule" id="PRU00446"/>
    </source>
</evidence>
<accession>A0A3Q2PLF7</accession>
<evidence type="ECO:0000259" key="24">
    <source>
        <dbReference type="PROSITE" id="PS51132"/>
    </source>
</evidence>
<dbReference type="FunFam" id="1.20.1070.10:FF:000011">
    <property type="entry name" value="Adhesion G protein-coupled receptor L2"/>
    <property type="match status" value="1"/>
</dbReference>
<reference evidence="25" key="1">
    <citation type="submission" date="2025-08" db="UniProtKB">
        <authorList>
            <consortium name="Ensembl"/>
        </authorList>
    </citation>
    <scope>IDENTIFICATION</scope>
</reference>
<keyword evidence="26" id="KW-1185">Reference proteome</keyword>
<dbReference type="FunFam" id="2.60.220.50:FF:000001">
    <property type="entry name" value="Adhesion G protein-coupled receptor L2"/>
    <property type="match status" value="1"/>
</dbReference>
<evidence type="ECO:0000313" key="25">
    <source>
        <dbReference type="Ensembl" id="ENSFHEP00000013664.1"/>
    </source>
</evidence>
<evidence type="ECO:0000256" key="5">
    <source>
        <dbReference type="ARBA" id="ARBA00022692"/>
    </source>
</evidence>
<dbReference type="Proteomes" id="UP000265000">
    <property type="component" value="Unplaced"/>
</dbReference>
<feature type="transmembrane region" description="Helical" evidence="19">
    <location>
        <begin position="980"/>
        <end position="998"/>
    </location>
</feature>
<dbReference type="GO" id="GO:0030424">
    <property type="term" value="C:axon"/>
    <property type="evidence" value="ECO:0007669"/>
    <property type="project" value="TreeGrafter"/>
</dbReference>
<keyword evidence="9" id="KW-0770">Synapse</keyword>
<dbReference type="InterPro" id="IPR057244">
    <property type="entry name" value="GAIN_B"/>
</dbReference>
<protein>
    <submittedName>
        <fullName evidence="25">Adhesion G protein-coupled receptor L1</fullName>
    </submittedName>
</protein>
<evidence type="ECO:0000259" key="23">
    <source>
        <dbReference type="PROSITE" id="PS50261"/>
    </source>
</evidence>
<keyword evidence="11 19" id="KW-0472">Membrane</keyword>
<dbReference type="GO" id="GO:0007157">
    <property type="term" value="P:heterophilic cell-cell adhesion via plasma membrane cell adhesion molecules"/>
    <property type="evidence" value="ECO:0007669"/>
    <property type="project" value="TreeGrafter"/>
</dbReference>
<dbReference type="PROSITE" id="PS50221">
    <property type="entry name" value="GAIN_B"/>
    <property type="match status" value="1"/>
</dbReference>
<feature type="domain" description="G-protein coupled receptors family 2 profile 2" evidence="23">
    <location>
        <begin position="838"/>
        <end position="1092"/>
    </location>
</feature>
<evidence type="ECO:0000256" key="11">
    <source>
        <dbReference type="ARBA" id="ARBA00023136"/>
    </source>
</evidence>
<keyword evidence="13" id="KW-0675">Receptor</keyword>
<evidence type="ECO:0000256" key="18">
    <source>
        <dbReference type="SAM" id="MobiDB-lite"/>
    </source>
</evidence>
<feature type="domain" description="G-protein coupled receptors family 2 profile 1" evidence="21">
    <location>
        <begin position="476"/>
        <end position="533"/>
    </location>
</feature>
<dbReference type="GeneTree" id="ENSGT00940000159684"/>
<dbReference type="Pfam" id="PF02793">
    <property type="entry name" value="HRM"/>
    <property type="match status" value="1"/>
</dbReference>
<dbReference type="PROSITE" id="PS50227">
    <property type="entry name" value="G_PROTEIN_RECEP_F2_3"/>
    <property type="match status" value="1"/>
</dbReference>